<dbReference type="Gene3D" id="3.40.50.720">
    <property type="entry name" value="NAD(P)-binding Rossmann-like Domain"/>
    <property type="match status" value="1"/>
</dbReference>
<dbReference type="Pfam" id="PF01408">
    <property type="entry name" value="GFO_IDH_MocA"/>
    <property type="match status" value="1"/>
</dbReference>
<dbReference type="Pfam" id="PF22725">
    <property type="entry name" value="GFO_IDH_MocA_C3"/>
    <property type="match status" value="1"/>
</dbReference>
<evidence type="ECO:0000313" key="3">
    <source>
        <dbReference type="EMBL" id="WOO39778.1"/>
    </source>
</evidence>
<organism evidence="3 4">
    <name type="scientific">Rubellicoccus peritrichatus</name>
    <dbReference type="NCBI Taxonomy" id="3080537"/>
    <lineage>
        <taxon>Bacteria</taxon>
        <taxon>Pseudomonadati</taxon>
        <taxon>Verrucomicrobiota</taxon>
        <taxon>Opitutia</taxon>
        <taxon>Puniceicoccales</taxon>
        <taxon>Cerasicoccaceae</taxon>
        <taxon>Rubellicoccus</taxon>
    </lineage>
</organism>
<name>A0AAQ3LA94_9BACT</name>
<dbReference type="Proteomes" id="UP001304300">
    <property type="component" value="Chromosome"/>
</dbReference>
<gene>
    <name evidence="3" type="ORF">RZN69_14230</name>
</gene>
<dbReference type="PANTHER" id="PTHR43249">
    <property type="entry name" value="UDP-N-ACETYL-2-AMINO-2-DEOXY-D-GLUCURONATE OXIDASE"/>
    <property type="match status" value="1"/>
</dbReference>
<evidence type="ECO:0000259" key="2">
    <source>
        <dbReference type="Pfam" id="PF22725"/>
    </source>
</evidence>
<dbReference type="SUPFAM" id="SSF51735">
    <property type="entry name" value="NAD(P)-binding Rossmann-fold domains"/>
    <property type="match status" value="1"/>
</dbReference>
<dbReference type="PANTHER" id="PTHR43249:SF1">
    <property type="entry name" value="D-GLUCOSIDE 3-DEHYDROGENASE"/>
    <property type="match status" value="1"/>
</dbReference>
<reference evidence="3 4" key="1">
    <citation type="submission" date="2023-10" db="EMBL/GenBank/DDBJ databases">
        <title>Rubellicoccus peritrichatus gen. nov., sp. nov., isolated from an algae of coral reef tank.</title>
        <authorList>
            <person name="Luo J."/>
        </authorList>
    </citation>
    <scope>NUCLEOTIDE SEQUENCE [LARGE SCALE GENOMIC DNA]</scope>
    <source>
        <strain evidence="3 4">CR14</strain>
    </source>
</reference>
<feature type="domain" description="GFO/IDH/MocA-like oxidoreductase" evidence="2">
    <location>
        <begin position="141"/>
        <end position="249"/>
    </location>
</feature>
<dbReference type="InterPro" id="IPR000683">
    <property type="entry name" value="Gfo/Idh/MocA-like_OxRdtase_N"/>
</dbReference>
<dbReference type="InterPro" id="IPR036291">
    <property type="entry name" value="NAD(P)-bd_dom_sf"/>
</dbReference>
<evidence type="ECO:0000259" key="1">
    <source>
        <dbReference type="Pfam" id="PF01408"/>
    </source>
</evidence>
<dbReference type="InterPro" id="IPR052515">
    <property type="entry name" value="Gfo/Idh/MocA_Oxidoreductase"/>
</dbReference>
<feature type="domain" description="Gfo/Idh/MocA-like oxidoreductase N-terminal" evidence="1">
    <location>
        <begin position="11"/>
        <end position="131"/>
    </location>
</feature>
<dbReference type="AlphaFoldDB" id="A0AAQ3LA94"/>
<dbReference type="EMBL" id="CP136920">
    <property type="protein sequence ID" value="WOO39778.1"/>
    <property type="molecule type" value="Genomic_DNA"/>
</dbReference>
<keyword evidence="4" id="KW-1185">Reference proteome</keyword>
<dbReference type="RefSeq" id="WP_317831785.1">
    <property type="nucleotide sequence ID" value="NZ_CP136920.1"/>
</dbReference>
<evidence type="ECO:0000313" key="4">
    <source>
        <dbReference type="Proteomes" id="UP001304300"/>
    </source>
</evidence>
<dbReference type="Gene3D" id="3.30.360.10">
    <property type="entry name" value="Dihydrodipicolinate Reductase, domain 2"/>
    <property type="match status" value="1"/>
</dbReference>
<protein>
    <submittedName>
        <fullName evidence="3">Gfo/Idh/MocA family oxidoreductase</fullName>
    </submittedName>
</protein>
<dbReference type="GO" id="GO:0000166">
    <property type="term" value="F:nucleotide binding"/>
    <property type="evidence" value="ECO:0007669"/>
    <property type="project" value="InterPro"/>
</dbReference>
<proteinExistence type="predicted"/>
<accession>A0AAQ3LA94</accession>
<dbReference type="InterPro" id="IPR055170">
    <property type="entry name" value="GFO_IDH_MocA-like_dom"/>
</dbReference>
<sequence>MNLGVTKEKRIKAALVGLGFGRQVLKPMILEGLASKYFDCVAVCDANEERTKLTAEEHGLRGYTDLDELLKDEEIRVIILITGPNGRADLITKIIESGRDVMTTKPFEQDADAALRVFKRAKELGRVIHMNSPSLTPSRDIQTIRQWQEKYNLGQLCAGRWEGWYKVVEKADGSWYDDPDTCPAAPLFRLGIYGLNDMALLFGEAEYVQVQQSRFFTGRPTPDLAQMNIKFKSGALFSMLGGWCIEPWRGVCGLTLFHEHGTIVRDVDWPSYAAGKERITLKVFTPESGFGQPVECIALDDEDSSSSYRWDLFYEAIHGKEFEAQATPESIASAIRIVNAMRVAAKSGDQVAVV</sequence>
<dbReference type="SUPFAM" id="SSF55347">
    <property type="entry name" value="Glyceraldehyde-3-phosphate dehydrogenase-like, C-terminal domain"/>
    <property type="match status" value="1"/>
</dbReference>
<dbReference type="KEGG" id="puo:RZN69_14230"/>